<feature type="non-terminal residue" evidence="3">
    <location>
        <position position="722"/>
    </location>
</feature>
<dbReference type="EMBL" id="LIHL02000006">
    <property type="protein sequence ID" value="KAF5468500.1"/>
    <property type="molecule type" value="Genomic_DNA"/>
</dbReference>
<dbReference type="InterPro" id="IPR002156">
    <property type="entry name" value="RNaseH_domain"/>
</dbReference>
<protein>
    <submittedName>
        <fullName evidence="3">Uncharacterized protein</fullName>
    </submittedName>
</protein>
<sequence length="722" mass="81370">MVITKGKQSIGHLQNTGTSEHLATMKHIQEEVVSSITANDIKWKQRAKQHWLKHGDKNTQYFHMQVSQRRKINAVKSIEDSQGRCVTKQSEIGEVFTGFFSSLFTTSHPSSVEHCLHAMYTKLDMDMKAWLLNPFTREDINAVVFHMNPLGSPSPDGFPAQLLKKILPQIIAPNQSAFVSGRLISDNTMVAYEIQHSMNSIMKGKKGFMALKLDMSNAYNRVEWKFIEAIMIKMDFPRPNHCNHLFFADDGLLFCQAKHEEIKCVLNILELYEKGSGQVLNKDKSAIFFGKNTPQVTQQQILQLAGVQSTSSFERYLGLRALVGRKKIASFHSLIDRTRTRVTNWRTTFLSAAGKKILPKAVLQAIPTYGWRILQNPTSLVAQILKQKYFNKGDLLEAKLGTRPSFAWRGIHAGLTLLKKGLIWRVGNGHKINIWQDRWIPSLPAQKILTPREVDFLCDKSKVDTFSAKKWKESKKGESSGKKRDFQVWRTIWKLKVPPTTKVFLWRACSEALPTLDNLKRRKVVEDSLCLICNQEPETFGHALWGCIGAKDVWCQGPKKVQKLSLQSDLIFNVWAGLVGTLDPVELDEVAVTMRETGLNSNPLARAHRWTQPAVGILKVNWDAAVQSREGRIGIGVLIRDHQGLVIGALRANRILRGNPFVAEAYGLLMATFFCKDLGLRQLCLEGDSKQVVDLLNQDSSNWSMGGCLITDAKTILNSVAA</sequence>
<dbReference type="Gene3D" id="3.30.420.10">
    <property type="entry name" value="Ribonuclease H-like superfamily/Ribonuclease H"/>
    <property type="match status" value="1"/>
</dbReference>
<evidence type="ECO:0000313" key="3">
    <source>
        <dbReference type="EMBL" id="KAF5468500.1"/>
    </source>
</evidence>
<dbReference type="PANTHER" id="PTHR33116">
    <property type="entry name" value="REVERSE TRANSCRIPTASE ZINC-BINDING DOMAIN-CONTAINING PROTEIN-RELATED-RELATED"/>
    <property type="match status" value="1"/>
</dbReference>
<dbReference type="SUPFAM" id="SSF53098">
    <property type="entry name" value="Ribonuclease H-like"/>
    <property type="match status" value="1"/>
</dbReference>
<comment type="caution">
    <text evidence="3">The sequence shown here is derived from an EMBL/GenBank/DDBJ whole genome shotgun (WGS) entry which is preliminary data.</text>
</comment>
<dbReference type="InterPro" id="IPR026960">
    <property type="entry name" value="RVT-Znf"/>
</dbReference>
<dbReference type="GO" id="GO:0003676">
    <property type="term" value="F:nucleic acid binding"/>
    <property type="evidence" value="ECO:0007669"/>
    <property type="project" value="InterPro"/>
</dbReference>
<feature type="domain" description="RNase H type-1" evidence="1">
    <location>
        <begin position="621"/>
        <end position="716"/>
    </location>
</feature>
<dbReference type="PANTHER" id="PTHR33116:SF86">
    <property type="entry name" value="REVERSE TRANSCRIPTASE DOMAIN-CONTAINING PROTEIN"/>
    <property type="match status" value="1"/>
</dbReference>
<dbReference type="InterPro" id="IPR012337">
    <property type="entry name" value="RNaseH-like_sf"/>
</dbReference>
<organism evidence="3 4">
    <name type="scientific">Juglans regia</name>
    <name type="common">English walnut</name>
    <dbReference type="NCBI Taxonomy" id="51240"/>
    <lineage>
        <taxon>Eukaryota</taxon>
        <taxon>Viridiplantae</taxon>
        <taxon>Streptophyta</taxon>
        <taxon>Embryophyta</taxon>
        <taxon>Tracheophyta</taxon>
        <taxon>Spermatophyta</taxon>
        <taxon>Magnoliopsida</taxon>
        <taxon>eudicotyledons</taxon>
        <taxon>Gunneridae</taxon>
        <taxon>Pentapetalae</taxon>
        <taxon>rosids</taxon>
        <taxon>fabids</taxon>
        <taxon>Fagales</taxon>
        <taxon>Juglandaceae</taxon>
        <taxon>Juglans</taxon>
    </lineage>
</organism>
<dbReference type="AlphaFoldDB" id="A0A834CXB7"/>
<dbReference type="Gramene" id="Jr06_09160_p1">
    <property type="protein sequence ID" value="cds.Jr06_09160_p1"/>
    <property type="gene ID" value="Jr06_09160"/>
</dbReference>
<dbReference type="GO" id="GO:0004523">
    <property type="term" value="F:RNA-DNA hybrid ribonuclease activity"/>
    <property type="evidence" value="ECO:0007669"/>
    <property type="project" value="InterPro"/>
</dbReference>
<evidence type="ECO:0000313" key="4">
    <source>
        <dbReference type="Proteomes" id="UP000619265"/>
    </source>
</evidence>
<dbReference type="Proteomes" id="UP000619265">
    <property type="component" value="Unassembled WGS sequence"/>
</dbReference>
<dbReference type="CDD" id="cd06222">
    <property type="entry name" value="RNase_H_like"/>
    <property type="match status" value="1"/>
</dbReference>
<reference evidence="3" key="2">
    <citation type="submission" date="2020-03" db="EMBL/GenBank/DDBJ databases">
        <title>Walnut 2.0.</title>
        <authorList>
            <person name="Marrano A."/>
            <person name="Britton M."/>
            <person name="Zimin A.V."/>
            <person name="Zaini P.A."/>
            <person name="Workman R."/>
            <person name="Puiu D."/>
            <person name="Bianco L."/>
            <person name="Allen B.J."/>
            <person name="Troggio M."/>
            <person name="Leslie C.A."/>
            <person name="Timp W."/>
            <person name="Dendekar A."/>
            <person name="Salzberg S.L."/>
            <person name="Neale D.B."/>
        </authorList>
    </citation>
    <scope>NUCLEOTIDE SEQUENCE</scope>
    <source>
        <tissue evidence="3">Leaves</tissue>
    </source>
</reference>
<proteinExistence type="predicted"/>
<name>A0A834CXB7_JUGRE</name>
<dbReference type="Pfam" id="PF13966">
    <property type="entry name" value="zf-RVT"/>
    <property type="match status" value="1"/>
</dbReference>
<evidence type="ECO:0000259" key="2">
    <source>
        <dbReference type="Pfam" id="PF13966"/>
    </source>
</evidence>
<reference evidence="3" key="1">
    <citation type="submission" date="2015-10" db="EMBL/GenBank/DDBJ databases">
        <authorList>
            <person name="Martinez-Garcia P.J."/>
            <person name="Crepeau M.W."/>
            <person name="Puiu D."/>
            <person name="Gonzalez-Ibeas D."/>
            <person name="Whalen J."/>
            <person name="Stevens K."/>
            <person name="Paul R."/>
            <person name="Butterfield T."/>
            <person name="Britton M."/>
            <person name="Reagan R."/>
            <person name="Chakraborty S."/>
            <person name="Walawage S.L."/>
            <person name="Vasquez-Gross H.A."/>
            <person name="Cardeno C."/>
            <person name="Famula R."/>
            <person name="Pratt K."/>
            <person name="Kuruganti S."/>
            <person name="Aradhya M.K."/>
            <person name="Leslie C.A."/>
            <person name="Dandekar A.M."/>
            <person name="Salzberg S.L."/>
            <person name="Wegrzyn J.L."/>
            <person name="Langley C.H."/>
            <person name="Neale D.B."/>
        </authorList>
    </citation>
    <scope>NUCLEOTIDE SEQUENCE</scope>
    <source>
        <tissue evidence="3">Leaves</tissue>
    </source>
</reference>
<gene>
    <name evidence="3" type="ORF">F2P56_012646</name>
</gene>
<accession>A0A834CXB7</accession>
<feature type="domain" description="Reverse transcriptase zinc-binding" evidence="2">
    <location>
        <begin position="482"/>
        <end position="554"/>
    </location>
</feature>
<dbReference type="InterPro" id="IPR036397">
    <property type="entry name" value="RNaseH_sf"/>
</dbReference>
<evidence type="ECO:0000259" key="1">
    <source>
        <dbReference type="Pfam" id="PF13456"/>
    </source>
</evidence>
<dbReference type="Pfam" id="PF13456">
    <property type="entry name" value="RVT_3"/>
    <property type="match status" value="1"/>
</dbReference>
<dbReference type="InterPro" id="IPR044730">
    <property type="entry name" value="RNase_H-like_dom_plant"/>
</dbReference>